<dbReference type="Proteomes" id="UP000266841">
    <property type="component" value="Unassembled WGS sequence"/>
</dbReference>
<organism evidence="1 2">
    <name type="scientific">Thalassiosira oceanica</name>
    <name type="common">Marine diatom</name>
    <dbReference type="NCBI Taxonomy" id="159749"/>
    <lineage>
        <taxon>Eukaryota</taxon>
        <taxon>Sar</taxon>
        <taxon>Stramenopiles</taxon>
        <taxon>Ochrophyta</taxon>
        <taxon>Bacillariophyta</taxon>
        <taxon>Coscinodiscophyceae</taxon>
        <taxon>Thalassiosirophycidae</taxon>
        <taxon>Thalassiosirales</taxon>
        <taxon>Thalassiosiraceae</taxon>
        <taxon>Thalassiosira</taxon>
    </lineage>
</organism>
<dbReference type="EMBL" id="AGNL01010801">
    <property type="protein sequence ID" value="EJK68825.1"/>
    <property type="molecule type" value="Genomic_DNA"/>
</dbReference>
<name>K0STV2_THAOC</name>
<proteinExistence type="predicted"/>
<evidence type="ECO:0000313" key="1">
    <source>
        <dbReference type="EMBL" id="EJK68825.1"/>
    </source>
</evidence>
<dbReference type="AlphaFoldDB" id="K0STV2"/>
<keyword evidence="2" id="KW-1185">Reference proteome</keyword>
<accession>K0STV2</accession>
<comment type="caution">
    <text evidence="1">The sequence shown here is derived from an EMBL/GenBank/DDBJ whole genome shotgun (WGS) entry which is preliminary data.</text>
</comment>
<reference evidence="1 2" key="1">
    <citation type="journal article" date="2012" name="Genome Biol.">
        <title>Genome and low-iron response of an oceanic diatom adapted to chronic iron limitation.</title>
        <authorList>
            <person name="Lommer M."/>
            <person name="Specht M."/>
            <person name="Roy A.S."/>
            <person name="Kraemer L."/>
            <person name="Andreson R."/>
            <person name="Gutowska M.A."/>
            <person name="Wolf J."/>
            <person name="Bergner S.V."/>
            <person name="Schilhabel M.B."/>
            <person name="Klostermeier U.C."/>
            <person name="Beiko R.G."/>
            <person name="Rosenstiel P."/>
            <person name="Hippler M."/>
            <person name="Laroche J."/>
        </authorList>
    </citation>
    <scope>NUCLEOTIDE SEQUENCE [LARGE SCALE GENOMIC DNA]</scope>
    <source>
        <strain evidence="1 2">CCMP1005</strain>
    </source>
</reference>
<protein>
    <submittedName>
        <fullName evidence="1">Uncharacterized protein</fullName>
    </submittedName>
</protein>
<feature type="non-terminal residue" evidence="1">
    <location>
        <position position="68"/>
    </location>
</feature>
<evidence type="ECO:0000313" key="2">
    <source>
        <dbReference type="Proteomes" id="UP000266841"/>
    </source>
</evidence>
<gene>
    <name evidence="1" type="ORF">THAOC_09963</name>
</gene>
<sequence length="68" mass="7648">MVDDFGGGFTTDQAHDWYGRGLGKHAEHSDASQLRMVHPAVQSEEFVRQQQPQTTARKIALINANQRL</sequence>